<dbReference type="InterPro" id="IPR010016">
    <property type="entry name" value="PxpB"/>
</dbReference>
<reference evidence="5 6" key="1">
    <citation type="submission" date="2024-08" db="EMBL/GenBank/DDBJ databases">
        <authorList>
            <person name="Lu H."/>
        </authorList>
    </citation>
    <scope>NUCLEOTIDE SEQUENCE [LARGE SCALE GENOMIC DNA]</scope>
    <source>
        <strain evidence="5 6">BYS180W</strain>
    </source>
</reference>
<evidence type="ECO:0000256" key="2">
    <source>
        <dbReference type="ARBA" id="ARBA00022801"/>
    </source>
</evidence>
<keyword evidence="2 5" id="KW-0378">Hydrolase</keyword>
<dbReference type="Pfam" id="PF02682">
    <property type="entry name" value="CT_C_D"/>
    <property type="match status" value="1"/>
</dbReference>
<dbReference type="PANTHER" id="PTHR34698:SF2">
    <property type="entry name" value="5-OXOPROLINASE SUBUNIT B"/>
    <property type="match status" value="1"/>
</dbReference>
<dbReference type="SMART" id="SM00796">
    <property type="entry name" value="AHS1"/>
    <property type="match status" value="1"/>
</dbReference>
<protein>
    <submittedName>
        <fullName evidence="5">Allophanate hydrolase subunit 1</fullName>
    </submittedName>
</protein>
<keyword evidence="1" id="KW-0547">Nucleotide-binding</keyword>
<evidence type="ECO:0000256" key="1">
    <source>
        <dbReference type="ARBA" id="ARBA00022741"/>
    </source>
</evidence>
<keyword evidence="3" id="KW-0067">ATP-binding</keyword>
<dbReference type="InterPro" id="IPR029000">
    <property type="entry name" value="Cyclophilin-like_dom_sf"/>
</dbReference>
<dbReference type="Gene3D" id="2.40.100.10">
    <property type="entry name" value="Cyclophilin-like"/>
    <property type="match status" value="1"/>
</dbReference>
<dbReference type="SUPFAM" id="SSF50891">
    <property type="entry name" value="Cyclophilin-like"/>
    <property type="match status" value="1"/>
</dbReference>
<accession>A0ABW7FX36</accession>
<dbReference type="PANTHER" id="PTHR34698">
    <property type="entry name" value="5-OXOPROLINASE SUBUNIT B"/>
    <property type="match status" value="1"/>
</dbReference>
<evidence type="ECO:0000313" key="5">
    <source>
        <dbReference type="EMBL" id="MFG6448876.1"/>
    </source>
</evidence>
<organism evidence="5 6">
    <name type="scientific">Roseateles rivi</name>
    <dbReference type="NCBI Taxonomy" id="3299028"/>
    <lineage>
        <taxon>Bacteria</taxon>
        <taxon>Pseudomonadati</taxon>
        <taxon>Pseudomonadota</taxon>
        <taxon>Betaproteobacteria</taxon>
        <taxon>Burkholderiales</taxon>
        <taxon>Sphaerotilaceae</taxon>
        <taxon>Roseateles</taxon>
    </lineage>
</organism>
<sequence length="264" mass="28736">MPSPGFLLKPLSDLAWTLALEGPRDEAMHGRIMALTERARATQQQGLGPWALVCDVQGAFTSMSVFLRPEAAGTDAAERLGEELLSWVQQQATPHAPTPAQAARHWCLPACFELPDLSDLPEVAQACGLSQAEVVQRLCAQPLRVDLLGFLPGFPYMSGLPPELALPRRATPRARVPAQTIAITGTQCCVYPWESPGGWHLLGRTPLPLFDVHHPDGPAWLAAGDCVRWQPISAAQYQALAERLRTGPVHRQDFALPSAPIENR</sequence>
<dbReference type="GO" id="GO:0016787">
    <property type="term" value="F:hydrolase activity"/>
    <property type="evidence" value="ECO:0007669"/>
    <property type="project" value="UniProtKB-KW"/>
</dbReference>
<evidence type="ECO:0000259" key="4">
    <source>
        <dbReference type="SMART" id="SM00796"/>
    </source>
</evidence>
<proteinExistence type="predicted"/>
<keyword evidence="6" id="KW-1185">Reference proteome</keyword>
<gene>
    <name evidence="5" type="ORF">ACG0Z6_11590</name>
</gene>
<feature type="domain" description="Carboxyltransferase" evidence="4">
    <location>
        <begin position="6"/>
        <end position="221"/>
    </location>
</feature>
<name>A0ABW7FX36_9BURK</name>
<comment type="caution">
    <text evidence="5">The sequence shown here is derived from an EMBL/GenBank/DDBJ whole genome shotgun (WGS) entry which is preliminary data.</text>
</comment>
<dbReference type="Proteomes" id="UP001606099">
    <property type="component" value="Unassembled WGS sequence"/>
</dbReference>
<evidence type="ECO:0000313" key="6">
    <source>
        <dbReference type="Proteomes" id="UP001606099"/>
    </source>
</evidence>
<dbReference type="InterPro" id="IPR003833">
    <property type="entry name" value="CT_C_D"/>
</dbReference>
<dbReference type="EMBL" id="JBIGHZ010000004">
    <property type="protein sequence ID" value="MFG6448876.1"/>
    <property type="molecule type" value="Genomic_DNA"/>
</dbReference>
<evidence type="ECO:0000256" key="3">
    <source>
        <dbReference type="ARBA" id="ARBA00022840"/>
    </source>
</evidence>